<dbReference type="HOGENOM" id="CLU_039539_0_0_1"/>
<evidence type="ECO:0000256" key="1">
    <source>
        <dbReference type="SAM" id="MobiDB-lite"/>
    </source>
</evidence>
<sequence length="523" mass="58014">MSRGNLRQPNMVYDPTSRQHHPYPQIAPTHNTIPHLALPDLCDDSLDKDLCYSDCPPHSSQGKLTGTLYTGSASFTDYILPHLNRTPSRQYSSSSRMETNRNNHSPIQSHWDPSIAQPLAPMPTPLAHSSSQSSFSSISNKELNGGTGSRTKSMKRSQGSSPKRPTLDGEVLNYFVSTNSNSIDSDFRSLVLRSLDYEALIYDYVGTDARYTLAKNHSGMMVRLSIKSQEMSSRMREVFEPLDSIDIFLGFLLEHQGMKQEQKGCVALRICMGALTALMGDFNQANGVENFVSDPHAAVVPREYLGRFRSFNSNLYEILRRLSAKLEKSMNLYRHRRSPSISLVAKFQEMSDTLEVWNKHLADDTFLPPFRIASEWLKNHPAQVDSRRRNQAFSEQASPSLSDTTGPSPIQCDSNYLSPVSQYGESSLSPNRSAMRPAAMDGGQIQYDSLFRPSPSAAGVTYYSSNGIPASSMAFNPNLYRTTGGLEGCLNLPSMTGGLEGFAHQSHSNTGQYQGTNPGYPPY</sequence>
<feature type="region of interest" description="Disordered" evidence="1">
    <location>
        <begin position="384"/>
        <end position="411"/>
    </location>
</feature>
<name>A0A074S4J8_9AGAM</name>
<proteinExistence type="predicted"/>
<comment type="caution">
    <text evidence="2">The sequence shown here is derived from an EMBL/GenBank/DDBJ whole genome shotgun (WGS) entry which is preliminary data.</text>
</comment>
<feature type="region of interest" description="Disordered" evidence="1">
    <location>
        <begin position="86"/>
        <end position="166"/>
    </location>
</feature>
<feature type="compositionally biased region" description="Low complexity" evidence="1">
    <location>
        <begin position="129"/>
        <end position="139"/>
    </location>
</feature>
<dbReference type="OrthoDB" id="3151225at2759"/>
<evidence type="ECO:0000313" key="3">
    <source>
        <dbReference type="Proteomes" id="UP000027456"/>
    </source>
</evidence>
<gene>
    <name evidence="2" type="ORF">V565_055700</name>
</gene>
<evidence type="ECO:0000313" key="2">
    <source>
        <dbReference type="EMBL" id="KEP51783.1"/>
    </source>
</evidence>
<reference evidence="2 3" key="1">
    <citation type="submission" date="2013-12" db="EMBL/GenBank/DDBJ databases">
        <authorList>
            <person name="Cubeta M."/>
            <person name="Pakala S."/>
            <person name="Fedorova N."/>
            <person name="Thomas E."/>
            <person name="Dean R."/>
            <person name="Jabaji S."/>
            <person name="Neate S."/>
            <person name="Toda T."/>
            <person name="Tavantzis S."/>
            <person name="Vilgalys R."/>
            <person name="Bharathan N."/>
            <person name="Pakala S."/>
            <person name="Losada L.S."/>
            <person name="Zafar N."/>
            <person name="Nierman W."/>
        </authorList>
    </citation>
    <scope>NUCLEOTIDE SEQUENCE [LARGE SCALE GENOMIC DNA]</scope>
    <source>
        <strain evidence="2 3">123E</strain>
    </source>
</reference>
<keyword evidence="3" id="KW-1185">Reference proteome</keyword>
<feature type="compositionally biased region" description="Polar residues" evidence="1">
    <location>
        <begin position="391"/>
        <end position="411"/>
    </location>
</feature>
<organism evidence="2 3">
    <name type="scientific">Rhizoctonia solani 123E</name>
    <dbReference type="NCBI Taxonomy" id="1423351"/>
    <lineage>
        <taxon>Eukaryota</taxon>
        <taxon>Fungi</taxon>
        <taxon>Dikarya</taxon>
        <taxon>Basidiomycota</taxon>
        <taxon>Agaricomycotina</taxon>
        <taxon>Agaricomycetes</taxon>
        <taxon>Cantharellales</taxon>
        <taxon>Ceratobasidiaceae</taxon>
        <taxon>Rhizoctonia</taxon>
    </lineage>
</organism>
<dbReference type="EMBL" id="AZST01000144">
    <property type="protein sequence ID" value="KEP51783.1"/>
    <property type="molecule type" value="Genomic_DNA"/>
</dbReference>
<protein>
    <submittedName>
        <fullName evidence="2">Uncharacterized protein</fullName>
    </submittedName>
</protein>
<feature type="compositionally biased region" description="Polar residues" evidence="1">
    <location>
        <begin position="505"/>
        <end position="517"/>
    </location>
</feature>
<accession>A0A074S4J8</accession>
<dbReference type="STRING" id="1423351.A0A074S4J8"/>
<dbReference type="AlphaFoldDB" id="A0A074S4J8"/>
<feature type="region of interest" description="Disordered" evidence="1">
    <location>
        <begin position="501"/>
        <end position="523"/>
    </location>
</feature>
<feature type="compositionally biased region" description="Polar residues" evidence="1">
    <location>
        <begin position="86"/>
        <end position="108"/>
    </location>
</feature>
<dbReference type="Proteomes" id="UP000027456">
    <property type="component" value="Unassembled WGS sequence"/>
</dbReference>